<dbReference type="Proteomes" id="UP000482800">
    <property type="component" value="Unassembled WGS sequence"/>
</dbReference>
<evidence type="ECO:0008006" key="6">
    <source>
        <dbReference type="Google" id="ProtNLM"/>
    </source>
</evidence>
<feature type="compositionally biased region" description="Pro residues" evidence="1">
    <location>
        <begin position="175"/>
        <end position="192"/>
    </location>
</feature>
<keyword evidence="2" id="KW-0812">Transmembrane</keyword>
<evidence type="ECO:0000256" key="1">
    <source>
        <dbReference type="SAM" id="MobiDB-lite"/>
    </source>
</evidence>
<gene>
    <name evidence="4" type="ORF">Phou_032650</name>
</gene>
<reference evidence="4 5" key="1">
    <citation type="submission" date="2020-03" db="EMBL/GenBank/DDBJ databases">
        <title>Whole genome shotgun sequence of Phytohabitans houttuyneae NBRC 108639.</title>
        <authorList>
            <person name="Komaki H."/>
            <person name="Tamura T."/>
        </authorList>
    </citation>
    <scope>NUCLEOTIDE SEQUENCE [LARGE SCALE GENOMIC DNA]</scope>
    <source>
        <strain evidence="4 5">NBRC 108639</strain>
    </source>
</reference>
<feature type="compositionally biased region" description="Low complexity" evidence="1">
    <location>
        <begin position="193"/>
        <end position="203"/>
    </location>
</feature>
<dbReference type="EMBL" id="BLPF01000001">
    <property type="protein sequence ID" value="GFJ79085.1"/>
    <property type="molecule type" value="Genomic_DNA"/>
</dbReference>
<keyword evidence="5" id="KW-1185">Reference proteome</keyword>
<evidence type="ECO:0000313" key="4">
    <source>
        <dbReference type="EMBL" id="GFJ79085.1"/>
    </source>
</evidence>
<keyword evidence="3" id="KW-0732">Signal</keyword>
<evidence type="ECO:0000256" key="2">
    <source>
        <dbReference type="SAM" id="Phobius"/>
    </source>
</evidence>
<evidence type="ECO:0000313" key="5">
    <source>
        <dbReference type="Proteomes" id="UP000482800"/>
    </source>
</evidence>
<reference evidence="4 5" key="2">
    <citation type="submission" date="2020-03" db="EMBL/GenBank/DDBJ databases">
        <authorList>
            <person name="Ichikawa N."/>
            <person name="Kimura A."/>
            <person name="Kitahashi Y."/>
            <person name="Uohara A."/>
        </authorList>
    </citation>
    <scope>NUCLEOTIDE SEQUENCE [LARGE SCALE GENOMIC DNA]</scope>
    <source>
        <strain evidence="4 5">NBRC 108639</strain>
    </source>
</reference>
<name>A0A6V8KE88_9ACTN</name>
<keyword evidence="2" id="KW-1133">Transmembrane helix</keyword>
<protein>
    <recommendedName>
        <fullName evidence="6">Lipoprotein</fullName>
    </recommendedName>
</protein>
<proteinExistence type="predicted"/>
<feature type="region of interest" description="Disordered" evidence="1">
    <location>
        <begin position="171"/>
        <end position="213"/>
    </location>
</feature>
<comment type="caution">
    <text evidence="4">The sequence shown here is derived from an EMBL/GenBank/DDBJ whole genome shotgun (WGS) entry which is preliminary data.</text>
</comment>
<feature type="transmembrane region" description="Helical" evidence="2">
    <location>
        <begin position="232"/>
        <end position="251"/>
    </location>
</feature>
<evidence type="ECO:0000256" key="3">
    <source>
        <dbReference type="SAM" id="SignalP"/>
    </source>
</evidence>
<accession>A0A6V8KE88</accession>
<keyword evidence="2" id="KW-0472">Membrane</keyword>
<feature type="chain" id="PRO_5028809588" description="Lipoprotein" evidence="3">
    <location>
        <begin position="22"/>
        <end position="293"/>
    </location>
</feature>
<sequence length="293" mass="29967">MRAAVVGLGLAGLALTVPTFAASKDKKAAPARHCCAVKLDGPARTVTAGGEPASFDLVVSRSDKGCTQTRRTITVRLKGLATEHVRLERVVSGQVLALRETSAEPGTVEAVDPLVDSKLICGKDTAVAASYRIAFLEGSPFGRAELVVSAHAVSGKLLDSARATTAVVEAVGSTTPPPETAAPETTAPPPVTEAPVEETTAPPLQQAPVPPDSVARPPLRPAAEVDPLSTTLLTASIVFALAAMLLVGVLWRLRRTPTADEAPTTTLPPGVGAELAMLQEGDGAAGHTRPAAP</sequence>
<feature type="signal peptide" evidence="3">
    <location>
        <begin position="1"/>
        <end position="21"/>
    </location>
</feature>
<dbReference type="AlphaFoldDB" id="A0A6V8KE88"/>
<organism evidence="4 5">
    <name type="scientific">Phytohabitans houttuyneae</name>
    <dbReference type="NCBI Taxonomy" id="1076126"/>
    <lineage>
        <taxon>Bacteria</taxon>
        <taxon>Bacillati</taxon>
        <taxon>Actinomycetota</taxon>
        <taxon>Actinomycetes</taxon>
        <taxon>Micromonosporales</taxon>
        <taxon>Micromonosporaceae</taxon>
    </lineage>
</organism>